<accession>A0A9W2YKQ3</accession>
<feature type="transmembrane region" description="Helical" evidence="5">
    <location>
        <begin position="399"/>
        <end position="416"/>
    </location>
</feature>
<evidence type="ECO:0000256" key="4">
    <source>
        <dbReference type="ARBA" id="ARBA00023136"/>
    </source>
</evidence>
<dbReference type="GeneID" id="106057915"/>
<feature type="transmembrane region" description="Helical" evidence="5">
    <location>
        <begin position="436"/>
        <end position="457"/>
    </location>
</feature>
<dbReference type="PROSITE" id="PS50261">
    <property type="entry name" value="G_PROTEIN_RECEP_F2_4"/>
    <property type="match status" value="1"/>
</dbReference>
<proteinExistence type="predicted"/>
<dbReference type="GO" id="GO:0007166">
    <property type="term" value="P:cell surface receptor signaling pathway"/>
    <property type="evidence" value="ECO:0007669"/>
    <property type="project" value="InterPro"/>
</dbReference>
<evidence type="ECO:0000313" key="7">
    <source>
        <dbReference type="Proteomes" id="UP001165740"/>
    </source>
</evidence>
<evidence type="ECO:0000259" key="6">
    <source>
        <dbReference type="PROSITE" id="PS50261"/>
    </source>
</evidence>
<keyword evidence="4 5" id="KW-0472">Membrane</keyword>
<sequence length="644" mass="72258">MDADIVQACHETNGSKYQIYSFYDGQYYKNIFCYICGTMLYPFEMMDWWCFDSFVDGDMNLYRLLVNIHGRDQESSSKHSVCNDTFWPAPNGDCLQLRCSPGKTLKNGTCVTIFSEICGLVYRVRALLIPNVLSTTINYTTADIMDLAADQMSRRLKNISDGLKYQFGIATDKNVTATNHAVPVLWSDIYILASRQLTRDTFEKIALEIVFRDNAESDFIYINVINKDWFRFHGSDKDHLWLNNVNVDTERMMNSLTIGIENNILLSTVLLCTSITFHKSNYTVAWSGTNLEGNVTVTVDVGGSVTVTVDVGGTILTISNMSDMNSMEVTENEELHVCTEVLEKYVNELRKQKEKRPIVMAMNVLTYVCLCASELCLLFTLVTYLGFPELRTVPGINNMFLCLSLLLAQLALVLASNISAPSNLCTGVGLITHFLWLWHFTWSFLCSLHMFQVFTATVPTQSLNGSGKFILVVQLTTVSLVLPVTVVLAVIISSFVTSHTIGYGRLSCYLDTAYLIGLSVVAPICLVSLCCLTFLGITIASIHKVNKILSLASLEMDQYRNCLLYVKLSFVTGVYWIVTIIAEALDSDILWIISLLLNGLQGVAIFVSYMCNKRVYRLYLSKFLSQQTSSLQQTLSVQQTMTSE</sequence>
<dbReference type="Gene3D" id="1.20.1070.10">
    <property type="entry name" value="Rhodopsin 7-helix transmembrane proteins"/>
    <property type="match status" value="1"/>
</dbReference>
<reference evidence="8" key="1">
    <citation type="submission" date="2025-08" db="UniProtKB">
        <authorList>
            <consortium name="RefSeq"/>
        </authorList>
    </citation>
    <scope>IDENTIFICATION</scope>
</reference>
<dbReference type="InterPro" id="IPR053231">
    <property type="entry name" value="GPCR_LN-TM7"/>
</dbReference>
<dbReference type="InterPro" id="IPR000832">
    <property type="entry name" value="GPCR_2_secretin-like"/>
</dbReference>
<dbReference type="PANTHER" id="PTHR45902:SF1">
    <property type="entry name" value="LATROPHILIN RECEPTOR-LIKE PROTEIN A"/>
    <property type="match status" value="1"/>
</dbReference>
<feature type="transmembrane region" description="Helical" evidence="5">
    <location>
        <begin position="469"/>
        <end position="493"/>
    </location>
</feature>
<keyword evidence="7" id="KW-1185">Reference proteome</keyword>
<dbReference type="OrthoDB" id="10051649at2759"/>
<evidence type="ECO:0000256" key="1">
    <source>
        <dbReference type="ARBA" id="ARBA00004141"/>
    </source>
</evidence>
<feature type="transmembrane region" description="Helical" evidence="5">
    <location>
        <begin position="562"/>
        <end position="583"/>
    </location>
</feature>
<dbReference type="GO" id="GO:0004930">
    <property type="term" value="F:G protein-coupled receptor activity"/>
    <property type="evidence" value="ECO:0007669"/>
    <property type="project" value="InterPro"/>
</dbReference>
<feature type="transmembrane region" description="Helical" evidence="5">
    <location>
        <begin position="589"/>
        <end position="611"/>
    </location>
</feature>
<dbReference type="CDD" id="cd15039">
    <property type="entry name" value="7tmB3_Methuselah-like"/>
    <property type="match status" value="1"/>
</dbReference>
<feature type="domain" description="G-protein coupled receptors family 2 profile 2" evidence="6">
    <location>
        <begin position="362"/>
        <end position="613"/>
    </location>
</feature>
<gene>
    <name evidence="8" type="primary">LOC106057915</name>
</gene>
<feature type="transmembrane region" description="Helical" evidence="5">
    <location>
        <begin position="364"/>
        <end position="387"/>
    </location>
</feature>
<name>A0A9W2YKQ3_BIOGL</name>
<dbReference type="OMA" id="ENPKENC"/>
<dbReference type="AlphaFoldDB" id="A0A9W2YKQ3"/>
<dbReference type="Proteomes" id="UP001165740">
    <property type="component" value="Chromosome 12"/>
</dbReference>
<organism evidence="7 8">
    <name type="scientific">Biomphalaria glabrata</name>
    <name type="common">Bloodfluke planorb</name>
    <name type="synonym">Freshwater snail</name>
    <dbReference type="NCBI Taxonomy" id="6526"/>
    <lineage>
        <taxon>Eukaryota</taxon>
        <taxon>Metazoa</taxon>
        <taxon>Spiralia</taxon>
        <taxon>Lophotrochozoa</taxon>
        <taxon>Mollusca</taxon>
        <taxon>Gastropoda</taxon>
        <taxon>Heterobranchia</taxon>
        <taxon>Euthyneura</taxon>
        <taxon>Panpulmonata</taxon>
        <taxon>Hygrophila</taxon>
        <taxon>Lymnaeoidea</taxon>
        <taxon>Planorbidae</taxon>
        <taxon>Biomphalaria</taxon>
    </lineage>
</organism>
<dbReference type="Pfam" id="PF00002">
    <property type="entry name" value="7tm_2"/>
    <property type="match status" value="1"/>
</dbReference>
<dbReference type="InterPro" id="IPR017981">
    <property type="entry name" value="GPCR_2-like_7TM"/>
</dbReference>
<protein>
    <submittedName>
        <fullName evidence="8">Adhesion G protein-coupled receptor E3-like isoform X1</fullName>
    </submittedName>
</protein>
<keyword evidence="2 5" id="KW-0812">Transmembrane</keyword>
<dbReference type="GO" id="GO:0016020">
    <property type="term" value="C:membrane"/>
    <property type="evidence" value="ECO:0007669"/>
    <property type="project" value="UniProtKB-SubCell"/>
</dbReference>
<dbReference type="RefSeq" id="XP_055863241.1">
    <property type="nucleotide sequence ID" value="XM_056007266.1"/>
</dbReference>
<evidence type="ECO:0000313" key="8">
    <source>
        <dbReference type="RefSeq" id="XP_055863241.1"/>
    </source>
</evidence>
<feature type="transmembrane region" description="Helical" evidence="5">
    <location>
        <begin position="513"/>
        <end position="542"/>
    </location>
</feature>
<comment type="subcellular location">
    <subcellularLocation>
        <location evidence="1">Membrane</location>
        <topology evidence="1">Multi-pass membrane protein</topology>
    </subcellularLocation>
</comment>
<evidence type="ECO:0000256" key="2">
    <source>
        <dbReference type="ARBA" id="ARBA00022692"/>
    </source>
</evidence>
<keyword evidence="3 5" id="KW-1133">Transmembrane helix</keyword>
<dbReference type="PANTHER" id="PTHR45902">
    <property type="entry name" value="LATROPHILIN RECEPTOR-LIKE PROTEIN A"/>
    <property type="match status" value="1"/>
</dbReference>
<evidence type="ECO:0000256" key="3">
    <source>
        <dbReference type="ARBA" id="ARBA00022989"/>
    </source>
</evidence>
<evidence type="ECO:0000256" key="5">
    <source>
        <dbReference type="SAM" id="Phobius"/>
    </source>
</evidence>